<dbReference type="Pfam" id="PF14607">
    <property type="entry name" value="GxDLY"/>
    <property type="match status" value="1"/>
</dbReference>
<accession>A0A6N8L360</accession>
<gene>
    <name evidence="3" type="ORF">GQF63_09340</name>
</gene>
<dbReference type="GO" id="GO:0016788">
    <property type="term" value="F:hydrolase activity, acting on ester bonds"/>
    <property type="evidence" value="ECO:0007669"/>
    <property type="project" value="UniProtKB-ARBA"/>
</dbReference>
<name>A0A6N8L360_9SPHI</name>
<dbReference type="Proteomes" id="UP000435036">
    <property type="component" value="Unassembled WGS sequence"/>
</dbReference>
<evidence type="ECO:0000313" key="4">
    <source>
        <dbReference type="Proteomes" id="UP000435036"/>
    </source>
</evidence>
<organism evidence="3 4">
    <name type="scientific">Sphingobacterium humi</name>
    <dbReference type="NCBI Taxonomy" id="1796905"/>
    <lineage>
        <taxon>Bacteria</taxon>
        <taxon>Pseudomonadati</taxon>
        <taxon>Bacteroidota</taxon>
        <taxon>Sphingobacteriia</taxon>
        <taxon>Sphingobacteriales</taxon>
        <taxon>Sphingobacteriaceae</taxon>
        <taxon>Sphingobacterium</taxon>
    </lineage>
</organism>
<evidence type="ECO:0000313" key="3">
    <source>
        <dbReference type="EMBL" id="MVZ62222.1"/>
    </source>
</evidence>
<dbReference type="InterPro" id="IPR032740">
    <property type="entry name" value="GxDLY"/>
</dbReference>
<dbReference type="Gene3D" id="3.40.50.1110">
    <property type="entry name" value="SGNH hydrolase"/>
    <property type="match status" value="1"/>
</dbReference>
<keyword evidence="3" id="KW-0378">Hydrolase</keyword>
<dbReference type="AlphaFoldDB" id="A0A6N8L360"/>
<dbReference type="Gene3D" id="2.60.120.260">
    <property type="entry name" value="Galactose-binding domain-like"/>
    <property type="match status" value="1"/>
</dbReference>
<proteinExistence type="predicted"/>
<keyword evidence="4" id="KW-1185">Reference proteome</keyword>
<reference evidence="3 4" key="1">
    <citation type="submission" date="2019-12" db="EMBL/GenBank/DDBJ databases">
        <authorList>
            <person name="Dong K."/>
        </authorList>
    </citation>
    <scope>NUCLEOTIDE SEQUENCE [LARGE SCALE GENOMIC DNA]</scope>
    <source>
        <strain evidence="3 4">JCM 31225</strain>
    </source>
</reference>
<dbReference type="InterPro" id="IPR036514">
    <property type="entry name" value="SGNH_hydro_sf"/>
</dbReference>
<dbReference type="RefSeq" id="WP_160368967.1">
    <property type="nucleotide sequence ID" value="NZ_WSQA01000006.1"/>
</dbReference>
<dbReference type="SUPFAM" id="SSF52266">
    <property type="entry name" value="SGNH hydrolase"/>
    <property type="match status" value="1"/>
</dbReference>
<protein>
    <submittedName>
        <fullName evidence="3">Hydrolase</fullName>
    </submittedName>
</protein>
<feature type="domain" description="SGNH hydrolase-type esterase N-terminal" evidence="2">
    <location>
        <begin position="30"/>
        <end position="177"/>
    </location>
</feature>
<dbReference type="InterPro" id="IPR013830">
    <property type="entry name" value="SGNH_hydro"/>
</dbReference>
<evidence type="ECO:0000259" key="2">
    <source>
        <dbReference type="Pfam" id="PF14607"/>
    </source>
</evidence>
<dbReference type="OrthoDB" id="5624617at2"/>
<sequence length="371" mass="41554">MGKGKVFGKVGLLSTLFLFIATFGFAQQLAWHNPLTETALRGRAQQLKLEDGFARLPKALKADVREPVWYLGQQAAGIYVEFETNSPNIHIRYKVRNGLNMPHMPTTGVSGVDLYAKGEQPLTWKWTFGKYKFTDTISFDYENLAIEPIKGHQYRLYLPLYNAVDWMEIGVEEGKTFKFINTPSKPIVVYGTSIAQGACATRPGLGWTNMFGRNFNQEVINLAFSGNGRLEQPIIDLINDIDASAYLLDCIPNLALSKDRSKEQLRDLIVNAVSTLRKKHPKTPIMLMAHSSSEVPGIISKTNLAEYGNSSVVAFETFKELKAKGDKNLYWVSSQDIGFDIDCTVDYAHPNDIGMKKISDAYTKVLKPLLK</sequence>
<evidence type="ECO:0000259" key="1">
    <source>
        <dbReference type="Pfam" id="PF14606"/>
    </source>
</evidence>
<feature type="domain" description="SGNH hydrolase-type esterase" evidence="1">
    <location>
        <begin position="185"/>
        <end position="367"/>
    </location>
</feature>
<dbReference type="EMBL" id="WSQA01000006">
    <property type="protein sequence ID" value="MVZ62222.1"/>
    <property type="molecule type" value="Genomic_DNA"/>
</dbReference>
<comment type="caution">
    <text evidence="3">The sequence shown here is derived from an EMBL/GenBank/DDBJ whole genome shotgun (WGS) entry which is preliminary data.</text>
</comment>
<dbReference type="Pfam" id="PF14606">
    <property type="entry name" value="Lipase_GDSL_3"/>
    <property type="match status" value="1"/>
</dbReference>